<evidence type="ECO:0000256" key="3">
    <source>
        <dbReference type="ARBA" id="ARBA00022989"/>
    </source>
</evidence>
<accession>A0AA39CMJ8</accession>
<dbReference type="InterPro" id="IPR049326">
    <property type="entry name" value="Rhodopsin_dom_fungi"/>
</dbReference>
<evidence type="ECO:0000256" key="6">
    <source>
        <dbReference type="SAM" id="Phobius"/>
    </source>
</evidence>
<comment type="similarity">
    <text evidence="5">Belongs to the SAT4 family.</text>
</comment>
<name>A0AA39CMJ8_9EURO</name>
<evidence type="ECO:0000256" key="4">
    <source>
        <dbReference type="ARBA" id="ARBA00023136"/>
    </source>
</evidence>
<dbReference type="InterPro" id="IPR052337">
    <property type="entry name" value="SAT4-like"/>
</dbReference>
<keyword evidence="2 6" id="KW-0812">Transmembrane</keyword>
<gene>
    <name evidence="8" type="ORF">H2204_014665</name>
</gene>
<dbReference type="GO" id="GO:0016020">
    <property type="term" value="C:membrane"/>
    <property type="evidence" value="ECO:0007669"/>
    <property type="project" value="UniProtKB-SubCell"/>
</dbReference>
<sequence length="363" mass="40457">MLESTDAILMGTSIVLSLSTLVSISVQLERQLTTAGRLDASKWFLVTSAVFAMIMTGLVCAAAAHGLGASISREEFGRREKLQKVQPEYHFPLSCTGADQTQLLIAVLPPYFLCNMFVKHAWLTFYYALARTRTQRWIIHFMQLVAFGFGISSILVILLQCIPLSHVWTRARDPPPEDDAHCVNLMAYFYFNAAFMVVNDTVMYMLPVFLLRNVDMLRGHRWGIYTLFAVGGVVVLASILRLIAVHELDKSNNFSENYALIFLWAAVENHLGICVACAGAVKQKTIRAVDSIRKSYGSIRHKPWPPTSFTMVTQDTEHRNLYTRPSSMPSPTAASDNKDGDVHLELHQVPSNANTATTVTSPV</sequence>
<dbReference type="Proteomes" id="UP001172681">
    <property type="component" value="Unassembled WGS sequence"/>
</dbReference>
<dbReference type="PANTHER" id="PTHR33048:SF131">
    <property type="entry name" value="INTEGRAL MEMBRANE PROTEIN"/>
    <property type="match status" value="1"/>
</dbReference>
<protein>
    <recommendedName>
        <fullName evidence="7">Rhodopsin domain-containing protein</fullName>
    </recommendedName>
</protein>
<feature type="transmembrane region" description="Helical" evidence="6">
    <location>
        <begin position="188"/>
        <end position="210"/>
    </location>
</feature>
<evidence type="ECO:0000313" key="8">
    <source>
        <dbReference type="EMBL" id="KAJ9613778.1"/>
    </source>
</evidence>
<evidence type="ECO:0000256" key="2">
    <source>
        <dbReference type="ARBA" id="ARBA00022692"/>
    </source>
</evidence>
<keyword evidence="9" id="KW-1185">Reference proteome</keyword>
<dbReference type="EMBL" id="JAPDRN010000194">
    <property type="protein sequence ID" value="KAJ9613778.1"/>
    <property type="molecule type" value="Genomic_DNA"/>
</dbReference>
<feature type="transmembrane region" description="Helical" evidence="6">
    <location>
        <begin position="141"/>
        <end position="168"/>
    </location>
</feature>
<feature type="transmembrane region" description="Helical" evidence="6">
    <location>
        <begin position="48"/>
        <end position="71"/>
    </location>
</feature>
<dbReference type="PANTHER" id="PTHR33048">
    <property type="entry name" value="PTH11-LIKE INTEGRAL MEMBRANE PROTEIN (AFU_ORTHOLOGUE AFUA_5G11245)"/>
    <property type="match status" value="1"/>
</dbReference>
<keyword evidence="4 6" id="KW-0472">Membrane</keyword>
<comment type="caution">
    <text evidence="8">The sequence shown here is derived from an EMBL/GenBank/DDBJ whole genome shotgun (WGS) entry which is preliminary data.</text>
</comment>
<evidence type="ECO:0000256" key="1">
    <source>
        <dbReference type="ARBA" id="ARBA00004141"/>
    </source>
</evidence>
<feature type="transmembrane region" description="Helical" evidence="6">
    <location>
        <begin position="258"/>
        <end position="281"/>
    </location>
</feature>
<evidence type="ECO:0000259" key="7">
    <source>
        <dbReference type="Pfam" id="PF20684"/>
    </source>
</evidence>
<keyword evidence="3 6" id="KW-1133">Transmembrane helix</keyword>
<proteinExistence type="inferred from homology"/>
<dbReference type="Pfam" id="PF20684">
    <property type="entry name" value="Fung_rhodopsin"/>
    <property type="match status" value="1"/>
</dbReference>
<comment type="subcellular location">
    <subcellularLocation>
        <location evidence="1">Membrane</location>
        <topology evidence="1">Multi-pass membrane protein</topology>
    </subcellularLocation>
</comment>
<dbReference type="AlphaFoldDB" id="A0AA39CMJ8"/>
<organism evidence="8 9">
    <name type="scientific">Knufia peltigerae</name>
    <dbReference type="NCBI Taxonomy" id="1002370"/>
    <lineage>
        <taxon>Eukaryota</taxon>
        <taxon>Fungi</taxon>
        <taxon>Dikarya</taxon>
        <taxon>Ascomycota</taxon>
        <taxon>Pezizomycotina</taxon>
        <taxon>Eurotiomycetes</taxon>
        <taxon>Chaetothyriomycetidae</taxon>
        <taxon>Chaetothyriales</taxon>
        <taxon>Trichomeriaceae</taxon>
        <taxon>Knufia</taxon>
    </lineage>
</organism>
<evidence type="ECO:0000256" key="5">
    <source>
        <dbReference type="ARBA" id="ARBA00038359"/>
    </source>
</evidence>
<reference evidence="8" key="1">
    <citation type="submission" date="2022-10" db="EMBL/GenBank/DDBJ databases">
        <title>Culturing micro-colonial fungi from biological soil crusts in the Mojave desert and describing Neophaeococcomyces mojavensis, and introducing the new genera and species Taxawa tesnikishii.</title>
        <authorList>
            <person name="Kurbessoian T."/>
            <person name="Stajich J.E."/>
        </authorList>
    </citation>
    <scope>NUCLEOTIDE SEQUENCE</scope>
    <source>
        <strain evidence="8">TK_35</strain>
    </source>
</reference>
<feature type="transmembrane region" description="Helical" evidence="6">
    <location>
        <begin position="222"/>
        <end position="246"/>
    </location>
</feature>
<feature type="transmembrane region" description="Helical" evidence="6">
    <location>
        <begin position="7"/>
        <end position="28"/>
    </location>
</feature>
<evidence type="ECO:0000313" key="9">
    <source>
        <dbReference type="Proteomes" id="UP001172681"/>
    </source>
</evidence>
<feature type="domain" description="Rhodopsin" evidence="7">
    <location>
        <begin position="33"/>
        <end position="283"/>
    </location>
</feature>